<dbReference type="InterPro" id="IPR051489">
    <property type="entry name" value="ADAM_Metalloproteinase"/>
</dbReference>
<keyword evidence="6" id="KW-0812">Transmembrane</keyword>
<feature type="transmembrane region" description="Helical" evidence="6">
    <location>
        <begin position="787"/>
        <end position="810"/>
    </location>
</feature>
<evidence type="ECO:0000313" key="10">
    <source>
        <dbReference type="EMBL" id="GFU57424.1"/>
    </source>
</evidence>
<protein>
    <recommendedName>
        <fullName evidence="2">ADAM10 endopeptidase</fullName>
        <ecNumber evidence="2">3.4.24.81</ecNumber>
    </recommendedName>
</protein>
<dbReference type="InterPro" id="IPR049038">
    <property type="entry name" value="ADAM10_Cys-rich"/>
</dbReference>
<evidence type="ECO:0000259" key="9">
    <source>
        <dbReference type="PROSITE" id="PS50215"/>
    </source>
</evidence>
<dbReference type="PANTHER" id="PTHR45702:SF3">
    <property type="entry name" value="KUZBANIAN-LIKE, ISOFORM A"/>
    <property type="match status" value="1"/>
</dbReference>
<keyword evidence="7" id="KW-0732">Signal</keyword>
<reference evidence="10" key="1">
    <citation type="submission" date="2020-08" db="EMBL/GenBank/DDBJ databases">
        <title>Multicomponent nature underlies the extraordinary mechanical properties of spider dragline silk.</title>
        <authorList>
            <person name="Kono N."/>
            <person name="Nakamura H."/>
            <person name="Mori M."/>
            <person name="Yoshida Y."/>
            <person name="Ohtoshi R."/>
            <person name="Malay A.D."/>
            <person name="Moran D.A.P."/>
            <person name="Tomita M."/>
            <person name="Numata K."/>
            <person name="Arakawa K."/>
        </authorList>
    </citation>
    <scope>NUCLEOTIDE SEQUENCE</scope>
</reference>
<feature type="compositionally biased region" description="Polar residues" evidence="5">
    <location>
        <begin position="248"/>
        <end position="258"/>
    </location>
</feature>
<dbReference type="Gene3D" id="4.10.70.10">
    <property type="entry name" value="Disintegrin domain"/>
    <property type="match status" value="1"/>
</dbReference>
<dbReference type="InterPro" id="IPR001590">
    <property type="entry name" value="Peptidase_M12B"/>
</dbReference>
<dbReference type="EMBL" id="BMAW01039848">
    <property type="protein sequence ID" value="GFU57424.1"/>
    <property type="molecule type" value="Genomic_DNA"/>
</dbReference>
<evidence type="ECO:0000259" key="8">
    <source>
        <dbReference type="PROSITE" id="PS50214"/>
    </source>
</evidence>
<dbReference type="PROSITE" id="PS50214">
    <property type="entry name" value="DISINTEGRIN_2"/>
    <property type="match status" value="1"/>
</dbReference>
<evidence type="ECO:0000256" key="7">
    <source>
        <dbReference type="SAM" id="SignalP"/>
    </source>
</evidence>
<evidence type="ECO:0000313" key="11">
    <source>
        <dbReference type="Proteomes" id="UP000887013"/>
    </source>
</evidence>
<feature type="domain" description="Peptidase M12B" evidence="9">
    <location>
        <begin position="314"/>
        <end position="550"/>
    </location>
</feature>
<keyword evidence="6" id="KW-1133">Transmembrane helix</keyword>
<feature type="binding site" evidence="4">
    <location>
        <position position="503"/>
    </location>
    <ligand>
        <name>Zn(2+)</name>
        <dbReference type="ChEBI" id="CHEBI:29105"/>
        <note>catalytic</note>
    </ligand>
</feature>
<evidence type="ECO:0000256" key="6">
    <source>
        <dbReference type="SAM" id="Phobius"/>
    </source>
</evidence>
<feature type="domain" description="Disintegrin" evidence="8">
    <location>
        <begin position="565"/>
        <end position="661"/>
    </location>
</feature>
<keyword evidence="4" id="KW-0862">Zinc</keyword>
<keyword evidence="11" id="KW-1185">Reference proteome</keyword>
<dbReference type="InterPro" id="IPR036436">
    <property type="entry name" value="Disintegrin_dom_sf"/>
</dbReference>
<sequence>MLSTGPWLYFPVMLLTIFVTVCQGVNPGLGLNPFILHFEPLFYSQKSLSDQNYRTKRSPKSEIKLQFTAHNRVFKLRMKSETSLFAPDIVFESSSRGRFDYDVSKVLKGHLDDDEDTSVEGVITSSGLLDAVVKTKTEQYFIEPSSRYFPASSQPFHSVIYRLSDVHFPLGNITHKSLSSVHKTHLSLSSQHQHASKSIHESNLVVHKHLRLKDHSSSEDSLFFKRFVKRYFHRRNKRKFSPHRVRTQSRQSRSILSSKDSPEEALYWRDGDSLHYRNVERYGDSERYGVRSNQRTHWTEDKTDRHIAIDPQKSTCMLYLQADHLFYQKMGSEEACIETMTRHVQKVNGIYKNTEFDPRPHEDYMYNMSQDFDQDGRPDNVSFLIKRIKVHTLDALKDPVYRFPANYGVEKFLELFSEEDYDAFCLAYMFTYRDFEGGTLGLAWTGDLKNAGGVCEKNGHYRGSLKSLNTGIVTLLNYGKYVPPIVSHVTLAHEIGHNFGSPHDPEDDVVCTPGGDNGNYIMFARATSGDKRNNNKFSPCSVRSINAVLNTKARSLKGCFTEIQDSICGNGVVEKSEQCDCGWEEDCEESCCFPMRTNPPRDEPPCMLRPNVICSPSQGPCCSHDCSLKVGEECRGDNGCRSPSYCDGKGPQCPPSTNKPNKTVCNEEFVCYMGECTGSICVAYGLESCQCRRGTNDPATKACELCCKLPGDDYSCKSSFEWNSSPYDVPDLYAKPGTPCDNYNGYCDVFQKCRENFQVDPSGPLATLRKLFLSNESMASVKRWILMHWWVAVILGLCLVICMSIIVRLFGKQSESLKSLSDSGQTNKSIGILRPCSNQPVVKARTQALAANSSIALAHASSHRKSTSNFVRTSVSSFSNKHRSLLMTGNGWV</sequence>
<evidence type="ECO:0000256" key="5">
    <source>
        <dbReference type="SAM" id="MobiDB-lite"/>
    </source>
</evidence>
<organism evidence="10 11">
    <name type="scientific">Nephila pilipes</name>
    <name type="common">Giant wood spider</name>
    <name type="synonym">Nephila maculata</name>
    <dbReference type="NCBI Taxonomy" id="299642"/>
    <lineage>
        <taxon>Eukaryota</taxon>
        <taxon>Metazoa</taxon>
        <taxon>Ecdysozoa</taxon>
        <taxon>Arthropoda</taxon>
        <taxon>Chelicerata</taxon>
        <taxon>Arachnida</taxon>
        <taxon>Araneae</taxon>
        <taxon>Araneomorphae</taxon>
        <taxon>Entelegynae</taxon>
        <taxon>Araneoidea</taxon>
        <taxon>Nephilidae</taxon>
        <taxon>Nephila</taxon>
    </lineage>
</organism>
<name>A0A8X6R3D8_NEPPI</name>
<dbReference type="SMART" id="SM00050">
    <property type="entry name" value="DISIN"/>
    <property type="match status" value="1"/>
</dbReference>
<feature type="binding site" evidence="4">
    <location>
        <position position="493"/>
    </location>
    <ligand>
        <name>Zn(2+)</name>
        <dbReference type="ChEBI" id="CHEBI:29105"/>
        <note>catalytic</note>
    </ligand>
</feature>
<comment type="caution">
    <text evidence="4">Lacks conserved residue(s) required for the propagation of feature annotation.</text>
</comment>
<proteinExistence type="predicted"/>
<dbReference type="Pfam" id="PF21299">
    <property type="entry name" value="ADAM10_Cys-rich"/>
    <property type="match status" value="1"/>
</dbReference>
<dbReference type="OrthoDB" id="2149267at2759"/>
<dbReference type="Pfam" id="PF13574">
    <property type="entry name" value="Reprolysin_2"/>
    <property type="match status" value="1"/>
</dbReference>
<dbReference type="GO" id="GO:0046872">
    <property type="term" value="F:metal ion binding"/>
    <property type="evidence" value="ECO:0007669"/>
    <property type="project" value="UniProtKB-KW"/>
</dbReference>
<keyword evidence="6" id="KW-0472">Membrane</keyword>
<evidence type="ECO:0000256" key="4">
    <source>
        <dbReference type="PROSITE-ProRule" id="PRU00276"/>
    </source>
</evidence>
<dbReference type="Proteomes" id="UP000887013">
    <property type="component" value="Unassembled WGS sequence"/>
</dbReference>
<evidence type="ECO:0000256" key="2">
    <source>
        <dbReference type="ARBA" id="ARBA00012332"/>
    </source>
</evidence>
<gene>
    <name evidence="10" type="primary">ADAM10</name>
    <name evidence="10" type="ORF">NPIL_257671</name>
</gene>
<feature type="active site" evidence="4">
    <location>
        <position position="494"/>
    </location>
</feature>
<dbReference type="SUPFAM" id="SSF57552">
    <property type="entry name" value="Blood coagulation inhibitor (disintegrin)"/>
    <property type="match status" value="1"/>
</dbReference>
<accession>A0A8X6R3D8</accession>
<dbReference type="InterPro" id="IPR024079">
    <property type="entry name" value="MetalloPept_cat_dom_sf"/>
</dbReference>
<dbReference type="Gene3D" id="3.40.390.10">
    <property type="entry name" value="Collagenase (Catalytic Domain)"/>
    <property type="match status" value="1"/>
</dbReference>
<dbReference type="GO" id="GO:0007219">
    <property type="term" value="P:Notch signaling pathway"/>
    <property type="evidence" value="ECO:0007669"/>
    <property type="project" value="TreeGrafter"/>
</dbReference>
<dbReference type="PROSITE" id="PS50215">
    <property type="entry name" value="ADAM_MEPRO"/>
    <property type="match status" value="1"/>
</dbReference>
<comment type="caution">
    <text evidence="10">The sequence shown here is derived from an EMBL/GenBank/DDBJ whole genome shotgun (WGS) entry which is preliminary data.</text>
</comment>
<dbReference type="GO" id="GO:0006509">
    <property type="term" value="P:membrane protein ectodomain proteolysis"/>
    <property type="evidence" value="ECO:0007669"/>
    <property type="project" value="TreeGrafter"/>
</dbReference>
<dbReference type="GO" id="GO:0004222">
    <property type="term" value="F:metalloendopeptidase activity"/>
    <property type="evidence" value="ECO:0007669"/>
    <property type="project" value="InterPro"/>
</dbReference>
<comment type="catalytic activity">
    <reaction evidence="1">
        <text>Endopeptidase of broad specificity.</text>
        <dbReference type="EC" id="3.4.24.81"/>
    </reaction>
</comment>
<evidence type="ECO:0000256" key="1">
    <source>
        <dbReference type="ARBA" id="ARBA00001809"/>
    </source>
</evidence>
<feature type="signal peptide" evidence="7">
    <location>
        <begin position="1"/>
        <end position="24"/>
    </location>
</feature>
<dbReference type="PANTHER" id="PTHR45702">
    <property type="entry name" value="ADAM10/ADAM17 METALLOPEPTIDASE FAMILY MEMBER"/>
    <property type="match status" value="1"/>
</dbReference>
<dbReference type="Pfam" id="PF00200">
    <property type="entry name" value="Disintegrin"/>
    <property type="match status" value="1"/>
</dbReference>
<dbReference type="SUPFAM" id="SSF55486">
    <property type="entry name" value="Metalloproteases ('zincins'), catalytic domain"/>
    <property type="match status" value="1"/>
</dbReference>
<dbReference type="EC" id="3.4.24.81" evidence="2"/>
<dbReference type="GO" id="GO:0005886">
    <property type="term" value="C:plasma membrane"/>
    <property type="evidence" value="ECO:0007669"/>
    <property type="project" value="TreeGrafter"/>
</dbReference>
<keyword evidence="4" id="KW-0479">Metal-binding</keyword>
<dbReference type="AlphaFoldDB" id="A0A8X6R3D8"/>
<dbReference type="InterPro" id="IPR001762">
    <property type="entry name" value="Disintegrin_dom"/>
</dbReference>
<feature type="binding site" evidence="4">
    <location>
        <position position="497"/>
    </location>
    <ligand>
        <name>Zn(2+)</name>
        <dbReference type="ChEBI" id="CHEBI:29105"/>
        <note>catalytic</note>
    </ligand>
</feature>
<keyword evidence="3" id="KW-0165">Cleavage on pair of basic residues</keyword>
<evidence type="ECO:0000256" key="3">
    <source>
        <dbReference type="ARBA" id="ARBA00022685"/>
    </source>
</evidence>
<feature type="chain" id="PRO_5036443815" description="ADAM10 endopeptidase" evidence="7">
    <location>
        <begin position="25"/>
        <end position="893"/>
    </location>
</feature>
<feature type="region of interest" description="Disordered" evidence="5">
    <location>
        <begin position="239"/>
        <end position="258"/>
    </location>
</feature>